<dbReference type="Gene3D" id="2.30.130.30">
    <property type="entry name" value="Hypothetical protein"/>
    <property type="match status" value="1"/>
</dbReference>
<dbReference type="Proteomes" id="UP000241118">
    <property type="component" value="Unassembled WGS sequence"/>
</dbReference>
<keyword evidence="3" id="KW-1185">Reference proteome</keyword>
<reference evidence="2 3" key="1">
    <citation type="submission" date="2018-03" db="EMBL/GenBank/DDBJ databases">
        <title>Genomic Encyclopedia of Type Strains, Phase III (KMG-III): the genomes of soil and plant-associated and newly described type strains.</title>
        <authorList>
            <person name="Whitman W."/>
        </authorList>
    </citation>
    <scope>NUCLEOTIDE SEQUENCE [LARGE SCALE GENOMIC DNA]</scope>
    <source>
        <strain evidence="2 3">CGMCC 4.7097</strain>
    </source>
</reference>
<sequence length="177" mass="19543">MGTPPDQRAAPDDRVTSRPVPESVRRPLLMSLRPRFAEAILQGSKTVELRRTRVSAAADTTIIIYASTPVMSVVGVATLAKVDTAAPGTLWRRYRHRLGLTRSEFDDYLAGVDAATCLSITNPRTLDEPLKLADLRAQADFQPPQSYRYLAPHDPDMLHSLTENVQVGPTPLEVGRR</sequence>
<accession>A0A2P8I494</accession>
<feature type="region of interest" description="Disordered" evidence="1">
    <location>
        <begin position="1"/>
        <end position="22"/>
    </location>
</feature>
<dbReference type="SUPFAM" id="SSF88697">
    <property type="entry name" value="PUA domain-like"/>
    <property type="match status" value="1"/>
</dbReference>
<proteinExistence type="predicted"/>
<name>A0A2P8I494_SACCR</name>
<dbReference type="AlphaFoldDB" id="A0A2P8I494"/>
<evidence type="ECO:0000256" key="1">
    <source>
        <dbReference type="SAM" id="MobiDB-lite"/>
    </source>
</evidence>
<dbReference type="InterPro" id="IPR015947">
    <property type="entry name" value="PUA-like_sf"/>
</dbReference>
<dbReference type="EMBL" id="PYAX01000009">
    <property type="protein sequence ID" value="PSL53290.1"/>
    <property type="molecule type" value="Genomic_DNA"/>
</dbReference>
<comment type="caution">
    <text evidence="2">The sequence shown here is derived from an EMBL/GenBank/DDBJ whole genome shotgun (WGS) entry which is preliminary data.</text>
</comment>
<evidence type="ECO:0000313" key="2">
    <source>
        <dbReference type="EMBL" id="PSL53290.1"/>
    </source>
</evidence>
<protein>
    <submittedName>
        <fullName evidence="2">Transcriptional regulator</fullName>
    </submittedName>
</protein>
<organism evidence="2 3">
    <name type="scientific">Saccharothrix carnea</name>
    <dbReference type="NCBI Taxonomy" id="1280637"/>
    <lineage>
        <taxon>Bacteria</taxon>
        <taxon>Bacillati</taxon>
        <taxon>Actinomycetota</taxon>
        <taxon>Actinomycetes</taxon>
        <taxon>Pseudonocardiales</taxon>
        <taxon>Pseudonocardiaceae</taxon>
        <taxon>Saccharothrix</taxon>
    </lineage>
</organism>
<evidence type="ECO:0000313" key="3">
    <source>
        <dbReference type="Proteomes" id="UP000241118"/>
    </source>
</evidence>
<gene>
    <name evidence="2" type="ORF">B0I31_10980</name>
</gene>